<organism evidence="1 2">
    <name type="scientific">Paraburkholderia susongensis</name>
    <dbReference type="NCBI Taxonomy" id="1515439"/>
    <lineage>
        <taxon>Bacteria</taxon>
        <taxon>Pseudomonadati</taxon>
        <taxon>Pseudomonadota</taxon>
        <taxon>Betaproteobacteria</taxon>
        <taxon>Burkholderiales</taxon>
        <taxon>Burkholderiaceae</taxon>
        <taxon>Paraburkholderia</taxon>
    </lineage>
</organism>
<evidence type="ECO:0000313" key="1">
    <source>
        <dbReference type="EMBL" id="SMG26071.1"/>
    </source>
</evidence>
<name>A0A1X7JE07_9BURK</name>
<dbReference type="STRING" id="1515439.SAMN06265784_102492"/>
<proteinExistence type="predicted"/>
<keyword evidence="2" id="KW-1185">Reference proteome</keyword>
<dbReference type="AlphaFoldDB" id="A0A1X7JE07"/>
<protein>
    <submittedName>
        <fullName evidence="1">Uncharacterized protein</fullName>
    </submittedName>
</protein>
<gene>
    <name evidence="1" type="ORF">SAMN06265784_102492</name>
</gene>
<sequence length="213" mass="24501">MFDVDRWFHFALQASVPREAHDDLVEGMKEARIAWLRHAPSLLLSFQSYELRNALGESDNIFHMNRMDNHQVARALYNEIKDGNLVFVPERDEMRKCVEAIRTQREKGSRQAPAHAQPPADAEVVRSFYGNSPRVPRNLGNAQPFEYRPDAISDDMQDIAARGVDEAQEAECFAEYEARLDQCKLYRATTGNPYTLVACQQNAFRLYNQCRGF</sequence>
<dbReference type="EMBL" id="FXAT01000002">
    <property type="protein sequence ID" value="SMG26071.1"/>
    <property type="molecule type" value="Genomic_DNA"/>
</dbReference>
<dbReference type="Proteomes" id="UP000193228">
    <property type="component" value="Unassembled WGS sequence"/>
</dbReference>
<evidence type="ECO:0000313" key="2">
    <source>
        <dbReference type="Proteomes" id="UP000193228"/>
    </source>
</evidence>
<reference evidence="2" key="1">
    <citation type="submission" date="2017-04" db="EMBL/GenBank/DDBJ databases">
        <authorList>
            <person name="Varghese N."/>
            <person name="Submissions S."/>
        </authorList>
    </citation>
    <scope>NUCLEOTIDE SEQUENCE [LARGE SCALE GENOMIC DNA]</scope>
    <source>
        <strain evidence="2">LMG 29540</strain>
    </source>
</reference>
<dbReference type="RefSeq" id="WP_244195951.1">
    <property type="nucleotide sequence ID" value="NZ_FXAT01000002.1"/>
</dbReference>
<accession>A0A1X7JE07</accession>